<protein>
    <recommendedName>
        <fullName evidence="2">protein-tyrosine-phosphatase</fullName>
        <ecNumber evidence="2">3.1.3.48</ecNumber>
    </recommendedName>
</protein>
<evidence type="ECO:0000256" key="1">
    <source>
        <dbReference type="ARBA" id="ARBA00005750"/>
    </source>
</evidence>
<dbReference type="GO" id="GO:0030145">
    <property type="term" value="F:manganese ion binding"/>
    <property type="evidence" value="ECO:0007669"/>
    <property type="project" value="InterPro"/>
</dbReference>
<dbReference type="InterPro" id="IPR016195">
    <property type="entry name" value="Pol/histidinol_Pase-like"/>
</dbReference>
<evidence type="ECO:0000313" key="5">
    <source>
        <dbReference type="EMBL" id="SHF00112.1"/>
    </source>
</evidence>
<dbReference type="OrthoDB" id="9788539at2"/>
<dbReference type="AlphaFoldDB" id="A0A1M4Y3Q1"/>
<dbReference type="EC" id="3.1.3.48" evidence="2"/>
<gene>
    <name evidence="5" type="ORF">SAMN02745164_01579</name>
</gene>
<dbReference type="InterPro" id="IPR016667">
    <property type="entry name" value="Caps_polysacc_synth_CpsB/CapC"/>
</dbReference>
<dbReference type="EMBL" id="FQUI01000027">
    <property type="protein sequence ID" value="SHF00112.1"/>
    <property type="molecule type" value="Genomic_DNA"/>
</dbReference>
<dbReference type="Proteomes" id="UP000184334">
    <property type="component" value="Unassembled WGS sequence"/>
</dbReference>
<dbReference type="STRING" id="1122195.SAMN02745164_01579"/>
<dbReference type="PANTHER" id="PTHR39181">
    <property type="entry name" value="TYROSINE-PROTEIN PHOSPHATASE YWQE"/>
    <property type="match status" value="1"/>
</dbReference>
<comment type="caution">
    <text evidence="5">The sequence shown here is derived from an EMBL/GenBank/DDBJ whole genome shotgun (WGS) entry which is preliminary data.</text>
</comment>
<evidence type="ECO:0000256" key="4">
    <source>
        <dbReference type="ARBA" id="ARBA00051722"/>
    </source>
</evidence>
<dbReference type="Gene3D" id="3.20.20.140">
    <property type="entry name" value="Metal-dependent hydrolases"/>
    <property type="match status" value="1"/>
</dbReference>
<evidence type="ECO:0000256" key="2">
    <source>
        <dbReference type="ARBA" id="ARBA00013064"/>
    </source>
</evidence>
<dbReference type="GO" id="GO:0004725">
    <property type="term" value="F:protein tyrosine phosphatase activity"/>
    <property type="evidence" value="ECO:0007669"/>
    <property type="project" value="UniProtKB-EC"/>
</dbReference>
<dbReference type="PANTHER" id="PTHR39181:SF1">
    <property type="entry name" value="TYROSINE-PROTEIN PHOSPHATASE YWQE"/>
    <property type="match status" value="1"/>
</dbReference>
<proteinExistence type="inferred from homology"/>
<name>A0A1M4Y3Q1_MARH1</name>
<reference evidence="5" key="1">
    <citation type="submission" date="2016-11" db="EMBL/GenBank/DDBJ databases">
        <authorList>
            <person name="Varghese N."/>
            <person name="Submissions S."/>
        </authorList>
    </citation>
    <scope>NUCLEOTIDE SEQUENCE [LARGE SCALE GENOMIC DNA]</scope>
    <source>
        <strain evidence="5">DSM 16785</strain>
    </source>
</reference>
<dbReference type="RefSeq" id="WP_072865189.1">
    <property type="nucleotide sequence ID" value="NZ_FQUI01000027.1"/>
</dbReference>
<comment type="catalytic activity">
    <reaction evidence="4">
        <text>O-phospho-L-tyrosyl-[protein] + H2O = L-tyrosyl-[protein] + phosphate</text>
        <dbReference type="Rhea" id="RHEA:10684"/>
        <dbReference type="Rhea" id="RHEA-COMP:10136"/>
        <dbReference type="Rhea" id="RHEA-COMP:20101"/>
        <dbReference type="ChEBI" id="CHEBI:15377"/>
        <dbReference type="ChEBI" id="CHEBI:43474"/>
        <dbReference type="ChEBI" id="CHEBI:46858"/>
        <dbReference type="ChEBI" id="CHEBI:61978"/>
        <dbReference type="EC" id="3.1.3.48"/>
    </reaction>
</comment>
<keyword evidence="6" id="KW-1185">Reference proteome</keyword>
<keyword evidence="3" id="KW-0378">Hydrolase</keyword>
<evidence type="ECO:0000256" key="3">
    <source>
        <dbReference type="ARBA" id="ARBA00022801"/>
    </source>
</evidence>
<dbReference type="Pfam" id="PF19567">
    <property type="entry name" value="CpsB_CapC"/>
    <property type="match status" value="1"/>
</dbReference>
<evidence type="ECO:0000313" key="6">
    <source>
        <dbReference type="Proteomes" id="UP000184334"/>
    </source>
</evidence>
<dbReference type="PIRSF" id="PIRSF016557">
    <property type="entry name" value="Caps_synth_CpsB"/>
    <property type="match status" value="1"/>
</dbReference>
<organism evidence="5 6">
    <name type="scientific">Marinitoga hydrogenitolerans (strain DSM 16785 / JCM 12826 / AT1271)</name>
    <dbReference type="NCBI Taxonomy" id="1122195"/>
    <lineage>
        <taxon>Bacteria</taxon>
        <taxon>Thermotogati</taxon>
        <taxon>Thermotogota</taxon>
        <taxon>Thermotogae</taxon>
        <taxon>Petrotogales</taxon>
        <taxon>Petrotogaceae</taxon>
        <taxon>Marinitoga</taxon>
    </lineage>
</organism>
<comment type="similarity">
    <text evidence="1">Belongs to the metallo-dependent hydrolases superfamily. CpsB/CapC family.</text>
</comment>
<sequence>MYIDVHNHILPGVDDGLKTMKESLEILREYKKNNVDTVFFTPHINHPTVKTDIEKIKKSYDELKPYCDEVGIKSYLASELYLQPNNNKSFIPLKDYFVLIELPTKVYPMYLLDKIFELQLEGYEVILAHVERYHWLQENEELIERLKTMNVYFQMNLEYVEKDDYFLKNDLIEFIATDYHGEKRGKIDYSLFEKYKDIVEKEKKILKID</sequence>
<dbReference type="SUPFAM" id="SSF89550">
    <property type="entry name" value="PHP domain-like"/>
    <property type="match status" value="1"/>
</dbReference>
<accession>A0A1M4Y3Q1</accession>